<accession>A0A0A9FW04</accession>
<evidence type="ECO:0000313" key="1">
    <source>
        <dbReference type="EMBL" id="JAE16452.1"/>
    </source>
</evidence>
<sequence length="25" mass="2766">MNSAISSMMLYRLPSIFCTSFTPAP</sequence>
<dbReference type="EMBL" id="GBRH01181444">
    <property type="protein sequence ID" value="JAE16452.1"/>
    <property type="molecule type" value="Transcribed_RNA"/>
</dbReference>
<reference evidence="1" key="1">
    <citation type="submission" date="2014-09" db="EMBL/GenBank/DDBJ databases">
        <authorList>
            <person name="Magalhaes I.L.F."/>
            <person name="Oliveira U."/>
            <person name="Santos F.R."/>
            <person name="Vidigal T.H.D.A."/>
            <person name="Brescovit A.D."/>
            <person name="Santos A.J."/>
        </authorList>
    </citation>
    <scope>NUCLEOTIDE SEQUENCE</scope>
    <source>
        <tissue evidence="1">Shoot tissue taken approximately 20 cm above the soil surface</tissue>
    </source>
</reference>
<protein>
    <submittedName>
        <fullName evidence="1">Uncharacterized protein</fullName>
    </submittedName>
</protein>
<dbReference type="AlphaFoldDB" id="A0A0A9FW04"/>
<organism evidence="1">
    <name type="scientific">Arundo donax</name>
    <name type="common">Giant reed</name>
    <name type="synonym">Donax arundinaceus</name>
    <dbReference type="NCBI Taxonomy" id="35708"/>
    <lineage>
        <taxon>Eukaryota</taxon>
        <taxon>Viridiplantae</taxon>
        <taxon>Streptophyta</taxon>
        <taxon>Embryophyta</taxon>
        <taxon>Tracheophyta</taxon>
        <taxon>Spermatophyta</taxon>
        <taxon>Magnoliopsida</taxon>
        <taxon>Liliopsida</taxon>
        <taxon>Poales</taxon>
        <taxon>Poaceae</taxon>
        <taxon>PACMAD clade</taxon>
        <taxon>Arundinoideae</taxon>
        <taxon>Arundineae</taxon>
        <taxon>Arundo</taxon>
    </lineage>
</organism>
<reference evidence="1" key="2">
    <citation type="journal article" date="2015" name="Data Brief">
        <title>Shoot transcriptome of the giant reed, Arundo donax.</title>
        <authorList>
            <person name="Barrero R.A."/>
            <person name="Guerrero F.D."/>
            <person name="Moolhuijzen P."/>
            <person name="Goolsby J.A."/>
            <person name="Tidwell J."/>
            <person name="Bellgard S.E."/>
            <person name="Bellgard M.I."/>
        </authorList>
    </citation>
    <scope>NUCLEOTIDE SEQUENCE</scope>
    <source>
        <tissue evidence="1">Shoot tissue taken approximately 20 cm above the soil surface</tissue>
    </source>
</reference>
<name>A0A0A9FW04_ARUDO</name>
<proteinExistence type="predicted"/>